<proteinExistence type="predicted"/>
<feature type="transmembrane region" description="Helical" evidence="1">
    <location>
        <begin position="71"/>
        <end position="93"/>
    </location>
</feature>
<reference evidence="3" key="1">
    <citation type="submission" date="2015-12" db="EMBL/GenBank/DDBJ databases">
        <authorList>
            <person name="Lauer A."/>
            <person name="Humrighouse B."/>
            <person name="Loparev V."/>
            <person name="Shewmaker P.L."/>
            <person name="Whitney A.M."/>
            <person name="McLaughlin R.W."/>
        </authorList>
    </citation>
    <scope>NUCLEOTIDE SEQUENCE [LARGE SCALE GENOMIC DNA]</scope>
    <source>
        <strain evidence="3">LMG 26678</strain>
    </source>
</reference>
<name>A0A0U2WXQ1_9ENTE</name>
<accession>A0A0U2WXQ1</accession>
<keyword evidence="3" id="KW-1185">Reference proteome</keyword>
<organism evidence="2 3">
    <name type="scientific">Enterococcus rotai</name>
    <dbReference type="NCBI Taxonomy" id="118060"/>
    <lineage>
        <taxon>Bacteria</taxon>
        <taxon>Bacillati</taxon>
        <taxon>Bacillota</taxon>
        <taxon>Bacilli</taxon>
        <taxon>Lactobacillales</taxon>
        <taxon>Enterococcaceae</taxon>
        <taxon>Enterococcus</taxon>
    </lineage>
</organism>
<dbReference type="Proteomes" id="UP000067523">
    <property type="component" value="Chromosome"/>
</dbReference>
<keyword evidence="1" id="KW-1133">Transmembrane helix</keyword>
<dbReference type="AlphaFoldDB" id="A0A0U2WXQ1"/>
<protein>
    <recommendedName>
        <fullName evidence="4">DUF4260 domain-containing protein</fullName>
    </recommendedName>
</protein>
<sequence length="116" mass="13273">MINKIILQLENGALFILALALYIHFGFSILYFFLFLLLPDVTMVGYSKNPAVGAKIYNLGHNLVFPVLLSFVYLFTHTALLLAISIIWFAHIFMDRTMGYGLKYSDAFKHTHIQNL</sequence>
<feature type="transmembrane region" description="Helical" evidence="1">
    <location>
        <begin position="12"/>
        <end position="38"/>
    </location>
</feature>
<evidence type="ECO:0000313" key="2">
    <source>
        <dbReference type="EMBL" id="ALS36810.1"/>
    </source>
</evidence>
<evidence type="ECO:0000256" key="1">
    <source>
        <dbReference type="SAM" id="Phobius"/>
    </source>
</evidence>
<evidence type="ECO:0008006" key="4">
    <source>
        <dbReference type="Google" id="ProtNLM"/>
    </source>
</evidence>
<gene>
    <name evidence="2" type="ORF">ATZ35_06465</name>
</gene>
<dbReference type="Pfam" id="PF14079">
    <property type="entry name" value="DUF4260"/>
    <property type="match status" value="1"/>
</dbReference>
<evidence type="ECO:0000313" key="3">
    <source>
        <dbReference type="Proteomes" id="UP000067523"/>
    </source>
</evidence>
<keyword evidence="1" id="KW-0472">Membrane</keyword>
<dbReference type="InterPro" id="IPR025356">
    <property type="entry name" value="DUF4260"/>
</dbReference>
<keyword evidence="1" id="KW-0812">Transmembrane</keyword>
<dbReference type="STRING" id="118060.ATZ35_06465"/>
<dbReference type="KEGG" id="erx:ATZ35_06465"/>
<dbReference type="RefSeq" id="WP_208930029.1">
    <property type="nucleotide sequence ID" value="NZ_CP013655.1"/>
</dbReference>
<dbReference type="EMBL" id="CP013655">
    <property type="protein sequence ID" value="ALS36810.1"/>
    <property type="molecule type" value="Genomic_DNA"/>
</dbReference>